<dbReference type="PANTHER" id="PTHR33755:SF6">
    <property type="entry name" value="PLASMID STABILIZATION SYSTEM PROTEIN"/>
    <property type="match status" value="1"/>
</dbReference>
<keyword evidence="4" id="KW-1185">Reference proteome</keyword>
<dbReference type="InterPro" id="IPR035093">
    <property type="entry name" value="RelE/ParE_toxin_dom_sf"/>
</dbReference>
<comment type="similarity">
    <text evidence="1">Belongs to the RelE toxin family.</text>
</comment>
<proteinExistence type="inferred from homology"/>
<protein>
    <recommendedName>
        <fullName evidence="5">Death on curing protein, Doc toxin</fullName>
    </recommendedName>
</protein>
<evidence type="ECO:0000256" key="2">
    <source>
        <dbReference type="ARBA" id="ARBA00022649"/>
    </source>
</evidence>
<dbReference type="InterPro" id="IPR007712">
    <property type="entry name" value="RelE/ParE_toxin"/>
</dbReference>
<evidence type="ECO:0008006" key="5">
    <source>
        <dbReference type="Google" id="ProtNLM"/>
    </source>
</evidence>
<dbReference type="Gene3D" id="3.30.2310.20">
    <property type="entry name" value="RelE-like"/>
    <property type="match status" value="1"/>
</dbReference>
<reference evidence="4" key="2">
    <citation type="submission" date="2018-06" db="EMBL/GenBank/DDBJ databases">
        <title>Genome sequence of Rhodanobacteraceae bacterium strain Dysh456.</title>
        <authorList>
            <person name="Fukui M."/>
        </authorList>
    </citation>
    <scope>NUCLEOTIDE SEQUENCE [LARGE SCALE GENOMIC DNA]</scope>
    <source>
        <strain evidence="4">Dysh456</strain>
    </source>
</reference>
<evidence type="ECO:0000313" key="3">
    <source>
        <dbReference type="EMBL" id="BBD80762.1"/>
    </source>
</evidence>
<dbReference type="AlphaFoldDB" id="A0A2Z6E7K2"/>
<keyword evidence="2" id="KW-1277">Toxin-antitoxin system</keyword>
<accession>A0A2Z6E7K2</accession>
<dbReference type="Proteomes" id="UP000270530">
    <property type="component" value="Chromosome"/>
</dbReference>
<sequence length="101" mass="11496">MKIRYTRSAQQDLRDLLHYGLAHWPGTAVAFVTQLRARLESTLTQHPRAGRKGREKGTREFVLAGTRHIVVYLPPSESNPDVIVVRVLHGAQQWPEQTEEA</sequence>
<dbReference type="PANTHER" id="PTHR33755">
    <property type="entry name" value="TOXIN PARE1-RELATED"/>
    <property type="match status" value="1"/>
</dbReference>
<dbReference type="KEGG" id="rbd:ALSL_2136"/>
<dbReference type="InterPro" id="IPR051803">
    <property type="entry name" value="TA_system_RelE-like_toxin"/>
</dbReference>
<name>A0A2Z6E7K2_9GAMM</name>
<dbReference type="OrthoDB" id="9798046at2"/>
<reference evidence="4" key="1">
    <citation type="submission" date="2018-04" db="EMBL/GenBank/DDBJ databases">
        <authorList>
            <person name="Watanabe M."/>
            <person name="Kojima H."/>
        </authorList>
    </citation>
    <scope>NUCLEOTIDE SEQUENCE [LARGE SCALE GENOMIC DNA]</scope>
    <source>
        <strain evidence="4">Dysh456</strain>
    </source>
</reference>
<dbReference type="EMBL" id="AP018560">
    <property type="protein sequence ID" value="BBD80762.1"/>
    <property type="molecule type" value="Genomic_DNA"/>
</dbReference>
<dbReference type="Pfam" id="PF05016">
    <property type="entry name" value="ParE_toxin"/>
    <property type="match status" value="1"/>
</dbReference>
<evidence type="ECO:0000313" key="4">
    <source>
        <dbReference type="Proteomes" id="UP000270530"/>
    </source>
</evidence>
<organism evidence="3 4">
    <name type="scientific">Aerosticca soli</name>
    <dbReference type="NCBI Taxonomy" id="2010829"/>
    <lineage>
        <taxon>Bacteria</taxon>
        <taxon>Pseudomonadati</taxon>
        <taxon>Pseudomonadota</taxon>
        <taxon>Gammaproteobacteria</taxon>
        <taxon>Lysobacterales</taxon>
        <taxon>Rhodanobacteraceae</taxon>
        <taxon>Aerosticca</taxon>
    </lineage>
</organism>
<dbReference type="RefSeq" id="WP_126538990.1">
    <property type="nucleotide sequence ID" value="NZ_AP018560.1"/>
</dbReference>
<gene>
    <name evidence="3" type="ORF">ALSL_2136</name>
</gene>
<evidence type="ECO:0000256" key="1">
    <source>
        <dbReference type="ARBA" id="ARBA00006226"/>
    </source>
</evidence>